<organism evidence="3 4">
    <name type="scientific">Blomia tropicalis</name>
    <name type="common">Mite</name>
    <dbReference type="NCBI Taxonomy" id="40697"/>
    <lineage>
        <taxon>Eukaryota</taxon>
        <taxon>Metazoa</taxon>
        <taxon>Ecdysozoa</taxon>
        <taxon>Arthropoda</taxon>
        <taxon>Chelicerata</taxon>
        <taxon>Arachnida</taxon>
        <taxon>Acari</taxon>
        <taxon>Acariformes</taxon>
        <taxon>Sarcoptiformes</taxon>
        <taxon>Astigmata</taxon>
        <taxon>Glycyphagoidea</taxon>
        <taxon>Echimyopodidae</taxon>
        <taxon>Blomia</taxon>
    </lineage>
</organism>
<comment type="caution">
    <text evidence="3">The sequence shown here is derived from an EMBL/GenBank/DDBJ whole genome shotgun (WGS) entry which is preliminary data.</text>
</comment>
<dbReference type="AlphaFoldDB" id="A0A9Q0RPN6"/>
<evidence type="ECO:0000256" key="2">
    <source>
        <dbReference type="SAM" id="Phobius"/>
    </source>
</evidence>
<gene>
    <name evidence="3" type="ORF">RDWZM_000524</name>
</gene>
<dbReference type="Proteomes" id="UP001142055">
    <property type="component" value="Chromosome 1"/>
</dbReference>
<keyword evidence="2" id="KW-0472">Membrane</keyword>
<feature type="transmembrane region" description="Helical" evidence="2">
    <location>
        <begin position="95"/>
        <end position="121"/>
    </location>
</feature>
<dbReference type="EMBL" id="JAPWDV010000001">
    <property type="protein sequence ID" value="KAJ6221979.1"/>
    <property type="molecule type" value="Genomic_DNA"/>
</dbReference>
<keyword evidence="2" id="KW-1133">Transmembrane helix</keyword>
<name>A0A9Q0RPN6_BLOTA</name>
<feature type="compositionally biased region" description="Basic and acidic residues" evidence="1">
    <location>
        <begin position="133"/>
        <end position="149"/>
    </location>
</feature>
<keyword evidence="2" id="KW-0812">Transmembrane</keyword>
<evidence type="ECO:0000313" key="3">
    <source>
        <dbReference type="EMBL" id="KAJ6221979.1"/>
    </source>
</evidence>
<evidence type="ECO:0000256" key="1">
    <source>
        <dbReference type="SAM" id="MobiDB-lite"/>
    </source>
</evidence>
<dbReference type="OMA" id="YRTRFRY"/>
<dbReference type="OrthoDB" id="10658962at2759"/>
<sequence>MSSTKTTTTVNTIGNNGSNGSINHSNTSHRTRCVLCSMAAAFFVLGILFTASGLVIYILTSTREQQQVYDQYRSYIDDFFYYGTDHNHDPRKPTLMSIVLVSIGIWFIVLSFIMSILACIFGGDNRKRQQPQSRHDELVNDEEKKARPEKERLIDQKGTIRSVQVVETDVERLMTSDPLNRGDINTVGLPPQPTMATTNTIVRNWVPPNGFTYIANPAEIHSHRFTPARKSHRMESAI</sequence>
<keyword evidence="4" id="KW-1185">Reference proteome</keyword>
<accession>A0A9Q0RPN6</accession>
<evidence type="ECO:0000313" key="4">
    <source>
        <dbReference type="Proteomes" id="UP001142055"/>
    </source>
</evidence>
<feature type="transmembrane region" description="Helical" evidence="2">
    <location>
        <begin position="33"/>
        <end position="59"/>
    </location>
</feature>
<reference evidence="3" key="1">
    <citation type="submission" date="2022-12" db="EMBL/GenBank/DDBJ databases">
        <title>Genome assemblies of Blomia tropicalis.</title>
        <authorList>
            <person name="Cui Y."/>
        </authorList>
    </citation>
    <scope>NUCLEOTIDE SEQUENCE</scope>
    <source>
        <tissue evidence="3">Adult mites</tissue>
    </source>
</reference>
<proteinExistence type="predicted"/>
<feature type="region of interest" description="Disordered" evidence="1">
    <location>
        <begin position="126"/>
        <end position="149"/>
    </location>
</feature>
<protein>
    <submittedName>
        <fullName evidence="3">Uncharacterized protein</fullName>
    </submittedName>
</protein>